<feature type="region of interest" description="A; substrate-binding" evidence="5">
    <location>
        <begin position="1"/>
        <end position="337"/>
    </location>
</feature>
<dbReference type="HAMAP" id="MF_00505">
    <property type="entry name" value="HSP90"/>
    <property type="match status" value="1"/>
</dbReference>
<sequence>MNAPAETRKFEAEVAQVLHLVTHSLYSHKEIFLRELISNASDACDKLRFESIAKPELMAGDSELHIDVSWDPDARTVTIRDNGVGMNRDEVVANIGTIASSGTKRFLEAMSGEQKADARLIGQFGVGFYSAFVVADKVTVLSRRAGAPAGEGVKWESDGKGEYSLEQVEQAERGTAVTLHLKADEDEFLKRWQLRSLITKYSDHVAFPIRMPKEKDDKPTDEWETINAASALWTKPKSEISDDDYQSFYKSLGHDFNDALAWTHNRVEGSQSFTTLLYIPSQPPFDLMMGGRDERKGLKLYIKRVFIMDAAEELLPNYLRFVRGVVDADDLPLNVSREILQQNRQLERIKSACVKRVLDLIEKLAKDEPEKFTTFYKAFGNTLKEGISEDANNRERIAKLLRFASTKGEGSAQTVSFDDYIGRMPVGQDTLWFITADSYAAAIGSPQLEAFKAKGTEVLLMSDRIDEWMLGSLSEYSGKKLQNVAKGELPLDEADKKKQEASAKEAEPLVKKLKDLLGDRVGDVRVSARLTDSPSCLALADYEMAPHLARLLREAGHDMPDNKPTLEINPQHALLKRVEAETDEAKAKDLATLLLEQAEIAAGAQLPDPSAFVQRLNRVLLG</sequence>
<comment type="caution">
    <text evidence="5">Lacks conserved residue(s) required for the propagation of feature annotation.</text>
</comment>
<comment type="subcellular location">
    <subcellularLocation>
        <location evidence="5">Cytoplasm</location>
    </subcellularLocation>
</comment>
<evidence type="ECO:0000313" key="7">
    <source>
        <dbReference type="EMBL" id="MFC5435506.1"/>
    </source>
</evidence>
<reference evidence="8" key="1">
    <citation type="journal article" date="2019" name="Int. J. Syst. Evol. Microbiol.">
        <title>The Global Catalogue of Microorganisms (GCM) 10K type strain sequencing project: providing services to taxonomists for standard genome sequencing and annotation.</title>
        <authorList>
            <consortium name="The Broad Institute Genomics Platform"/>
            <consortium name="The Broad Institute Genome Sequencing Center for Infectious Disease"/>
            <person name="Wu L."/>
            <person name="Ma J."/>
        </authorList>
    </citation>
    <scope>NUCLEOTIDE SEQUENCE [LARGE SCALE GENOMIC DNA]</scope>
    <source>
        <strain evidence="8">JCM 17130</strain>
    </source>
</reference>
<dbReference type="EMBL" id="JBHSMK010000002">
    <property type="protein sequence ID" value="MFC5435506.1"/>
    <property type="molecule type" value="Genomic_DNA"/>
</dbReference>
<comment type="caution">
    <text evidence="7">The sequence shown here is derived from an EMBL/GenBank/DDBJ whole genome shotgun (WGS) entry which is preliminary data.</text>
</comment>
<evidence type="ECO:0000256" key="3">
    <source>
        <dbReference type="ARBA" id="ARBA00022840"/>
    </source>
</evidence>
<protein>
    <recommendedName>
        <fullName evidence="5">Chaperone protein HtpG</fullName>
    </recommendedName>
    <alternativeName>
        <fullName evidence="5">Heat shock protein HtpG</fullName>
    </alternativeName>
    <alternativeName>
        <fullName evidence="5">High temperature protein G</fullName>
    </alternativeName>
</protein>
<gene>
    <name evidence="5 7" type="primary">htpG</name>
    <name evidence="7" type="ORF">ACFPME_03000</name>
</gene>
<evidence type="ECO:0000259" key="6">
    <source>
        <dbReference type="SMART" id="SM00387"/>
    </source>
</evidence>
<dbReference type="SMART" id="SM00387">
    <property type="entry name" value="HATPase_c"/>
    <property type="match status" value="1"/>
</dbReference>
<dbReference type="Gene3D" id="3.30.565.10">
    <property type="entry name" value="Histidine kinase-like ATPase, C-terminal domain"/>
    <property type="match status" value="1"/>
</dbReference>
<keyword evidence="4 5" id="KW-0143">Chaperone</keyword>
<evidence type="ECO:0000256" key="1">
    <source>
        <dbReference type="ARBA" id="ARBA00008239"/>
    </source>
</evidence>
<dbReference type="Pfam" id="PF00183">
    <property type="entry name" value="HSP90"/>
    <property type="match status" value="1"/>
</dbReference>
<dbReference type="PANTHER" id="PTHR11528">
    <property type="entry name" value="HEAT SHOCK PROTEIN 90 FAMILY MEMBER"/>
    <property type="match status" value="1"/>
</dbReference>
<keyword evidence="5" id="KW-0346">Stress response</keyword>
<dbReference type="SUPFAM" id="SSF55874">
    <property type="entry name" value="ATPase domain of HSP90 chaperone/DNA topoisomerase II/histidine kinase"/>
    <property type="match status" value="1"/>
</dbReference>
<dbReference type="Pfam" id="PF13589">
    <property type="entry name" value="HATPase_c_3"/>
    <property type="match status" value="1"/>
</dbReference>
<comment type="subunit">
    <text evidence="5">Homodimer.</text>
</comment>
<comment type="function">
    <text evidence="5">Molecular chaperone. Has ATPase activity.</text>
</comment>
<feature type="domain" description="Histidine kinase/HSP90-like ATPase" evidence="6">
    <location>
        <begin position="28"/>
        <end position="185"/>
    </location>
</feature>
<dbReference type="Gene3D" id="3.40.50.11260">
    <property type="match status" value="1"/>
</dbReference>
<dbReference type="RefSeq" id="WP_377301871.1">
    <property type="nucleotide sequence ID" value="NZ_JBHSMK010000002.1"/>
</dbReference>
<keyword evidence="3 5" id="KW-0067">ATP-binding</keyword>
<dbReference type="InterPro" id="IPR019805">
    <property type="entry name" value="Heat_shock_protein_90_CS"/>
</dbReference>
<dbReference type="NCBIfam" id="NF003555">
    <property type="entry name" value="PRK05218.1"/>
    <property type="match status" value="1"/>
</dbReference>
<organism evidence="7 8">
    <name type="scientific">Rhodanobacter umsongensis</name>
    <dbReference type="NCBI Taxonomy" id="633153"/>
    <lineage>
        <taxon>Bacteria</taxon>
        <taxon>Pseudomonadati</taxon>
        <taxon>Pseudomonadota</taxon>
        <taxon>Gammaproteobacteria</taxon>
        <taxon>Lysobacterales</taxon>
        <taxon>Rhodanobacteraceae</taxon>
        <taxon>Rhodanobacter</taxon>
    </lineage>
</organism>
<evidence type="ECO:0000256" key="2">
    <source>
        <dbReference type="ARBA" id="ARBA00022741"/>
    </source>
</evidence>
<dbReference type="Gene3D" id="1.20.120.790">
    <property type="entry name" value="Heat shock protein 90, C-terminal domain"/>
    <property type="match status" value="1"/>
</dbReference>
<dbReference type="PROSITE" id="PS00298">
    <property type="entry name" value="HSP90"/>
    <property type="match status" value="1"/>
</dbReference>
<dbReference type="SUPFAM" id="SSF54211">
    <property type="entry name" value="Ribosomal protein S5 domain 2-like"/>
    <property type="match status" value="1"/>
</dbReference>
<dbReference type="Gene3D" id="3.30.230.80">
    <property type="match status" value="1"/>
</dbReference>
<dbReference type="InterPro" id="IPR036890">
    <property type="entry name" value="HATPase_C_sf"/>
</dbReference>
<dbReference type="PRINTS" id="PR00775">
    <property type="entry name" value="HEATSHOCK90"/>
</dbReference>
<dbReference type="InterPro" id="IPR003594">
    <property type="entry name" value="HATPase_dom"/>
</dbReference>
<accession>A0ABW0JIE0</accession>
<keyword evidence="2 5" id="KW-0547">Nucleotide-binding</keyword>
<dbReference type="InterPro" id="IPR020575">
    <property type="entry name" value="Hsp90_N"/>
</dbReference>
<proteinExistence type="inferred from homology"/>
<feature type="region of interest" description="C" evidence="5">
    <location>
        <begin position="551"/>
        <end position="622"/>
    </location>
</feature>
<comment type="similarity">
    <text evidence="1 5">Belongs to the heat shock protein 90 family.</text>
</comment>
<dbReference type="Proteomes" id="UP001596013">
    <property type="component" value="Unassembled WGS sequence"/>
</dbReference>
<evidence type="ECO:0000256" key="4">
    <source>
        <dbReference type="ARBA" id="ARBA00023186"/>
    </source>
</evidence>
<keyword evidence="8" id="KW-1185">Reference proteome</keyword>
<keyword evidence="5" id="KW-0963">Cytoplasm</keyword>
<name>A0ABW0JIE0_9GAMM</name>
<dbReference type="InterPro" id="IPR037196">
    <property type="entry name" value="HSP90_C"/>
</dbReference>
<dbReference type="PIRSF" id="PIRSF002583">
    <property type="entry name" value="Hsp90"/>
    <property type="match status" value="1"/>
</dbReference>
<dbReference type="SUPFAM" id="SSF110942">
    <property type="entry name" value="HSP90 C-terminal domain"/>
    <property type="match status" value="1"/>
</dbReference>
<evidence type="ECO:0000256" key="5">
    <source>
        <dbReference type="HAMAP-Rule" id="MF_00505"/>
    </source>
</evidence>
<dbReference type="CDD" id="cd16927">
    <property type="entry name" value="HATPase_Hsp90-like"/>
    <property type="match status" value="1"/>
</dbReference>
<dbReference type="InterPro" id="IPR001404">
    <property type="entry name" value="Hsp90_fam"/>
</dbReference>
<dbReference type="InterPro" id="IPR020568">
    <property type="entry name" value="Ribosomal_Su5_D2-typ_SF"/>
</dbReference>
<evidence type="ECO:0000313" key="8">
    <source>
        <dbReference type="Proteomes" id="UP001596013"/>
    </source>
</evidence>